<dbReference type="AlphaFoldDB" id="A0A518ELX5"/>
<name>A0A518ELX5_9BACT</name>
<accession>A0A518ELX5</accession>
<dbReference type="Pfam" id="PF01145">
    <property type="entry name" value="Band_7"/>
    <property type="match status" value="1"/>
</dbReference>
<evidence type="ECO:0000256" key="2">
    <source>
        <dbReference type="SAM" id="Phobius"/>
    </source>
</evidence>
<evidence type="ECO:0000313" key="5">
    <source>
        <dbReference type="Proteomes" id="UP000320390"/>
    </source>
</evidence>
<dbReference type="OrthoDB" id="5493862at2"/>
<proteinExistence type="predicted"/>
<sequence length="354" mass="40076">MNTIAKVFLSLVGLLVVGLILLNTLFVRIHPWEYGVKQNLLGDGVVEKDFGTGFVLRIPGVHEWHRIDRRTHFVTFADIRQRTEIGMSRPSLEIRTKDNNLATYDLSVTYRVEEGSAYKIVQDRKKEIYKARVVDNIESTMREELAQLSSEEIFSTETRLRVANEALPRLAESLREFQCVPDQVLIRAVRFQDGYEARLQAKQLTYQKTELAESQRAVEDQSAITQTKQAEIEAAEKELRGEWDKRIQQAQSENQVKIAGVRAKANIYDQETRAKADASFEIAIAEGNLAIAKAEALRNELRNKALDTKGGRIFLAQQAAENLDFESVTLNSNDPRVPSVIDISAMVKLLIGDE</sequence>
<dbReference type="SUPFAM" id="SSF117892">
    <property type="entry name" value="Band 7/SPFH domain"/>
    <property type="match status" value="1"/>
</dbReference>
<dbReference type="InterPro" id="IPR001107">
    <property type="entry name" value="Band_7"/>
</dbReference>
<comment type="subcellular location">
    <subcellularLocation>
        <location evidence="1">Membrane</location>
        <topology evidence="1">Single-pass membrane protein</topology>
    </subcellularLocation>
</comment>
<dbReference type="GO" id="GO:0016020">
    <property type="term" value="C:membrane"/>
    <property type="evidence" value="ECO:0007669"/>
    <property type="project" value="UniProtKB-SubCell"/>
</dbReference>
<dbReference type="PANTHER" id="PTHR23222:SF0">
    <property type="entry name" value="PROHIBITIN 1"/>
    <property type="match status" value="1"/>
</dbReference>
<feature type="transmembrane region" description="Helical" evidence="2">
    <location>
        <begin position="7"/>
        <end position="27"/>
    </location>
</feature>
<keyword evidence="5" id="KW-1185">Reference proteome</keyword>
<dbReference type="PANTHER" id="PTHR23222">
    <property type="entry name" value="PROHIBITIN"/>
    <property type="match status" value="1"/>
</dbReference>
<dbReference type="Proteomes" id="UP000320390">
    <property type="component" value="Chromosome"/>
</dbReference>
<dbReference type="InterPro" id="IPR000163">
    <property type="entry name" value="Prohibitin"/>
</dbReference>
<keyword evidence="2" id="KW-1133">Transmembrane helix</keyword>
<reference evidence="4 5" key="1">
    <citation type="submission" date="2019-02" db="EMBL/GenBank/DDBJ databases">
        <title>Deep-cultivation of Planctomycetes and their phenomic and genomic characterization uncovers novel biology.</title>
        <authorList>
            <person name="Wiegand S."/>
            <person name="Jogler M."/>
            <person name="Boedeker C."/>
            <person name="Pinto D."/>
            <person name="Vollmers J."/>
            <person name="Rivas-Marin E."/>
            <person name="Kohn T."/>
            <person name="Peeters S.H."/>
            <person name="Heuer A."/>
            <person name="Rast P."/>
            <person name="Oberbeckmann S."/>
            <person name="Bunk B."/>
            <person name="Jeske O."/>
            <person name="Meyerdierks A."/>
            <person name="Storesund J.E."/>
            <person name="Kallscheuer N."/>
            <person name="Luecker S."/>
            <person name="Lage O.M."/>
            <person name="Pohl T."/>
            <person name="Merkel B.J."/>
            <person name="Hornburger P."/>
            <person name="Mueller R.-W."/>
            <person name="Bruemmer F."/>
            <person name="Labrenz M."/>
            <person name="Spormann A.M."/>
            <person name="Op den Camp H."/>
            <person name="Overmann J."/>
            <person name="Amann R."/>
            <person name="Jetten M.S.M."/>
            <person name="Mascher T."/>
            <person name="Medema M.H."/>
            <person name="Devos D.P."/>
            <person name="Kaster A.-K."/>
            <person name="Ovreas L."/>
            <person name="Rohde M."/>
            <person name="Galperin M.Y."/>
            <person name="Jogler C."/>
        </authorList>
    </citation>
    <scope>NUCLEOTIDE SEQUENCE [LARGE SCALE GENOMIC DNA]</scope>
    <source>
        <strain evidence="4 5">Poly30</strain>
    </source>
</reference>
<dbReference type="RefSeq" id="WP_145194512.1">
    <property type="nucleotide sequence ID" value="NZ_CP036434.1"/>
</dbReference>
<feature type="domain" description="Band 7" evidence="3">
    <location>
        <begin position="28"/>
        <end position="237"/>
    </location>
</feature>
<gene>
    <name evidence="4" type="ORF">Poly30_05840</name>
</gene>
<evidence type="ECO:0000313" key="4">
    <source>
        <dbReference type="EMBL" id="QDV05089.1"/>
    </source>
</evidence>
<dbReference type="InterPro" id="IPR036013">
    <property type="entry name" value="Band_7/SPFH_dom_sf"/>
</dbReference>
<evidence type="ECO:0000256" key="1">
    <source>
        <dbReference type="ARBA" id="ARBA00004167"/>
    </source>
</evidence>
<dbReference type="EMBL" id="CP036434">
    <property type="protein sequence ID" value="QDV05089.1"/>
    <property type="molecule type" value="Genomic_DNA"/>
</dbReference>
<organism evidence="4 5">
    <name type="scientific">Saltatorellus ferox</name>
    <dbReference type="NCBI Taxonomy" id="2528018"/>
    <lineage>
        <taxon>Bacteria</taxon>
        <taxon>Pseudomonadati</taxon>
        <taxon>Planctomycetota</taxon>
        <taxon>Planctomycetia</taxon>
        <taxon>Planctomycetia incertae sedis</taxon>
        <taxon>Saltatorellus</taxon>
    </lineage>
</organism>
<keyword evidence="2" id="KW-0812">Transmembrane</keyword>
<evidence type="ECO:0000259" key="3">
    <source>
        <dbReference type="Pfam" id="PF01145"/>
    </source>
</evidence>
<protein>
    <submittedName>
        <fullName evidence="4">SPFH domain / Band 7 family protein</fullName>
    </submittedName>
</protein>
<keyword evidence="2" id="KW-0472">Membrane</keyword>
<dbReference type="Gene3D" id="3.30.479.30">
    <property type="entry name" value="Band 7 domain"/>
    <property type="match status" value="1"/>
</dbReference>